<evidence type="ECO:0000256" key="7">
    <source>
        <dbReference type="ARBA" id="ARBA00023180"/>
    </source>
</evidence>
<dbReference type="InterPro" id="IPR007110">
    <property type="entry name" value="Ig-like_dom"/>
</dbReference>
<gene>
    <name evidence="13" type="primary">HAVCR2</name>
</gene>
<dbReference type="Proteomes" id="UP000248480">
    <property type="component" value="Unplaced"/>
</dbReference>
<dbReference type="PANTHER" id="PTHR15498">
    <property type="entry name" value="T-CELL IMMUNOGLOBULIN AND MUCIN DOMAIN CONTAINING TIM"/>
    <property type="match status" value="1"/>
</dbReference>
<feature type="domain" description="Ig-like" evidence="11">
    <location>
        <begin position="62"/>
        <end position="171"/>
    </location>
</feature>
<keyword evidence="7" id="KW-0325">Glycoprotein</keyword>
<sequence>MGIISRQIISRVILWSRETVGGSTQFNWRIKLKLHRNRAILDSSVELMFSRLSFDCVLLLLPLLTRSLEGRYIFEVGQNAVLPCFYSPAASVNHVPVCWGQGSCPLLQCYNTVLSTDGSHINYQKSSRYQLKGYLHVGNVSLTIEKVTSADSGTYCCRVQFPGPMNDQKLALELVIIPAKVTTARTPRRNFTATVPRMLTTKGHGSAETQTRETLHGCNQTKSTLANELQDPTVTTQITIYIGIGSSAGLALVLIFGALILKWYSHKKEKLQNSSLVSMANLPPSGFVNAVAAGMHSEENIYTIEENVYEVEDSDEYYCYISDWQRP</sequence>
<dbReference type="InterPro" id="IPR003599">
    <property type="entry name" value="Ig_sub"/>
</dbReference>
<dbReference type="FunFam" id="2.60.40.10:FF:000774">
    <property type="entry name" value="Hepatitis A virus cellular receptor 1"/>
    <property type="match status" value="1"/>
</dbReference>
<evidence type="ECO:0000256" key="3">
    <source>
        <dbReference type="ARBA" id="ARBA00022729"/>
    </source>
</evidence>
<comment type="similarity">
    <text evidence="9">Belongs to the immunoglobulin superfamily. TIM family.</text>
</comment>
<dbReference type="Gene3D" id="2.60.40.10">
    <property type="entry name" value="Immunoglobulins"/>
    <property type="match status" value="1"/>
</dbReference>
<keyword evidence="13" id="KW-0675">Receptor</keyword>
<evidence type="ECO:0000256" key="9">
    <source>
        <dbReference type="ARBA" id="ARBA00038203"/>
    </source>
</evidence>
<evidence type="ECO:0000256" key="4">
    <source>
        <dbReference type="ARBA" id="ARBA00022989"/>
    </source>
</evidence>
<keyword evidence="5 10" id="KW-0472">Membrane</keyword>
<dbReference type="PROSITE" id="PS50835">
    <property type="entry name" value="IG_LIKE"/>
    <property type="match status" value="1"/>
</dbReference>
<evidence type="ECO:0000313" key="12">
    <source>
        <dbReference type="Proteomes" id="UP000248480"/>
    </source>
</evidence>
<dbReference type="SMART" id="SM00409">
    <property type="entry name" value="IG"/>
    <property type="match status" value="1"/>
</dbReference>
<keyword evidence="6" id="KW-1015">Disulfide bond</keyword>
<name>A0A2Y9QLK7_TRIMA</name>
<dbReference type="GO" id="GO:0016020">
    <property type="term" value="C:membrane"/>
    <property type="evidence" value="ECO:0007669"/>
    <property type="project" value="UniProtKB-SubCell"/>
</dbReference>
<dbReference type="AlphaFoldDB" id="A0A2Y9QLK7"/>
<evidence type="ECO:0000259" key="11">
    <source>
        <dbReference type="PROSITE" id="PS50835"/>
    </source>
</evidence>
<evidence type="ECO:0000256" key="1">
    <source>
        <dbReference type="ARBA" id="ARBA00004479"/>
    </source>
</evidence>
<evidence type="ECO:0000256" key="2">
    <source>
        <dbReference type="ARBA" id="ARBA00022692"/>
    </source>
</evidence>
<keyword evidence="8" id="KW-0393">Immunoglobulin domain</keyword>
<keyword evidence="3" id="KW-0732">Signal</keyword>
<comment type="subcellular location">
    <subcellularLocation>
        <location evidence="1">Membrane</location>
        <topology evidence="1">Single-pass type I membrane protein</topology>
    </subcellularLocation>
</comment>
<dbReference type="GeneID" id="101348743"/>
<dbReference type="SUPFAM" id="SSF48726">
    <property type="entry name" value="Immunoglobulin"/>
    <property type="match status" value="1"/>
</dbReference>
<evidence type="ECO:0000256" key="6">
    <source>
        <dbReference type="ARBA" id="ARBA00023157"/>
    </source>
</evidence>
<dbReference type="Pfam" id="PF07686">
    <property type="entry name" value="V-set"/>
    <property type="match status" value="1"/>
</dbReference>
<evidence type="ECO:0000313" key="13">
    <source>
        <dbReference type="RefSeq" id="XP_023582336.1"/>
    </source>
</evidence>
<dbReference type="InterPro" id="IPR013783">
    <property type="entry name" value="Ig-like_fold"/>
</dbReference>
<feature type="transmembrane region" description="Helical" evidence="10">
    <location>
        <begin position="238"/>
        <end position="261"/>
    </location>
</feature>
<reference evidence="13" key="1">
    <citation type="submission" date="2025-08" db="UniProtKB">
        <authorList>
            <consortium name="RefSeq"/>
        </authorList>
    </citation>
    <scope>IDENTIFICATION</scope>
</reference>
<dbReference type="InterPro" id="IPR036179">
    <property type="entry name" value="Ig-like_dom_sf"/>
</dbReference>
<evidence type="ECO:0000256" key="8">
    <source>
        <dbReference type="ARBA" id="ARBA00023319"/>
    </source>
</evidence>
<protein>
    <submittedName>
        <fullName evidence="13">Hepatitis A virus cellular receptor 2 isoform X2</fullName>
    </submittedName>
</protein>
<keyword evidence="2 10" id="KW-0812">Transmembrane</keyword>
<dbReference type="PANTHER" id="PTHR15498:SF73">
    <property type="entry name" value="HEPATITIS A VIRUS CELLULAR RECEPTOR 2"/>
    <property type="match status" value="1"/>
</dbReference>
<dbReference type="InterPro" id="IPR051669">
    <property type="entry name" value="Immune_Mod/Transcr_Coactivator"/>
</dbReference>
<dbReference type="RefSeq" id="XP_023582336.1">
    <property type="nucleotide sequence ID" value="XM_023726568.1"/>
</dbReference>
<keyword evidence="12" id="KW-1185">Reference proteome</keyword>
<dbReference type="GO" id="GO:0016592">
    <property type="term" value="C:mediator complex"/>
    <property type="evidence" value="ECO:0007669"/>
    <property type="project" value="TreeGrafter"/>
</dbReference>
<organism evidence="12 13">
    <name type="scientific">Trichechus manatus latirostris</name>
    <name type="common">Florida manatee</name>
    <dbReference type="NCBI Taxonomy" id="127582"/>
    <lineage>
        <taxon>Eukaryota</taxon>
        <taxon>Metazoa</taxon>
        <taxon>Chordata</taxon>
        <taxon>Craniata</taxon>
        <taxon>Vertebrata</taxon>
        <taxon>Euteleostomi</taxon>
        <taxon>Mammalia</taxon>
        <taxon>Eutheria</taxon>
        <taxon>Afrotheria</taxon>
        <taxon>Sirenia</taxon>
        <taxon>Trichechidae</taxon>
        <taxon>Trichechus</taxon>
    </lineage>
</organism>
<keyword evidence="4 10" id="KW-1133">Transmembrane helix</keyword>
<dbReference type="CTD" id="84868"/>
<evidence type="ECO:0000256" key="5">
    <source>
        <dbReference type="ARBA" id="ARBA00023136"/>
    </source>
</evidence>
<dbReference type="GO" id="GO:0006357">
    <property type="term" value="P:regulation of transcription by RNA polymerase II"/>
    <property type="evidence" value="ECO:0007669"/>
    <property type="project" value="TreeGrafter"/>
</dbReference>
<evidence type="ECO:0000256" key="10">
    <source>
        <dbReference type="SAM" id="Phobius"/>
    </source>
</evidence>
<proteinExistence type="inferred from homology"/>
<dbReference type="InterPro" id="IPR013106">
    <property type="entry name" value="Ig_V-set"/>
</dbReference>
<accession>A0A2Y9QLK7</accession>